<dbReference type="RefSeq" id="WP_198842525.1">
    <property type="nucleotide sequence ID" value="NZ_JAEHFJ010000009.1"/>
</dbReference>
<gene>
    <name evidence="2" type="ORF">JBL43_16610</name>
</gene>
<evidence type="ECO:0000313" key="2">
    <source>
        <dbReference type="EMBL" id="MBJ2175878.1"/>
    </source>
</evidence>
<keyword evidence="1" id="KW-1133">Transmembrane helix</keyword>
<keyword evidence="3" id="KW-1185">Reference proteome</keyword>
<protein>
    <submittedName>
        <fullName evidence="2">Uncharacterized protein</fullName>
    </submittedName>
</protein>
<evidence type="ECO:0000256" key="1">
    <source>
        <dbReference type="SAM" id="Phobius"/>
    </source>
</evidence>
<keyword evidence="1" id="KW-0812">Transmembrane</keyword>
<name>A0ABS0WVK6_9FLAO</name>
<organism evidence="2 3">
    <name type="scientific">Aureibaculum flavum</name>
    <dbReference type="NCBI Taxonomy" id="2795986"/>
    <lineage>
        <taxon>Bacteria</taxon>
        <taxon>Pseudomonadati</taxon>
        <taxon>Bacteroidota</taxon>
        <taxon>Flavobacteriia</taxon>
        <taxon>Flavobacteriales</taxon>
        <taxon>Flavobacteriaceae</taxon>
        <taxon>Aureibaculum</taxon>
    </lineage>
</organism>
<evidence type="ECO:0000313" key="3">
    <source>
        <dbReference type="Proteomes" id="UP000623301"/>
    </source>
</evidence>
<keyword evidence="1" id="KW-0472">Membrane</keyword>
<sequence length="65" mass="7284">MKKAALIIVALVWISTLIILIISLTDVYPKNIFSEYRLIVGLAFITITAVLKPMYNATVTKGLRF</sequence>
<proteinExistence type="predicted"/>
<comment type="caution">
    <text evidence="2">The sequence shown here is derived from an EMBL/GenBank/DDBJ whole genome shotgun (WGS) entry which is preliminary data.</text>
</comment>
<dbReference type="EMBL" id="JAEHFJ010000009">
    <property type="protein sequence ID" value="MBJ2175878.1"/>
    <property type="molecule type" value="Genomic_DNA"/>
</dbReference>
<accession>A0ABS0WVK6</accession>
<dbReference type="Proteomes" id="UP000623301">
    <property type="component" value="Unassembled WGS sequence"/>
</dbReference>
<reference evidence="2 3" key="1">
    <citation type="submission" date="2020-12" db="EMBL/GenBank/DDBJ databases">
        <title>Aureibaculum luteum sp. nov. and Aureibaculum flavum sp. nov., novel members of the family Flavobacteriaceae isolated from Antarctic intertidal sediments.</title>
        <authorList>
            <person name="He X."/>
            <person name="Zhang X."/>
        </authorList>
    </citation>
    <scope>NUCLEOTIDE SEQUENCE [LARGE SCALE GENOMIC DNA]</scope>
    <source>
        <strain evidence="2 3">A20</strain>
    </source>
</reference>
<feature type="transmembrane region" description="Helical" evidence="1">
    <location>
        <begin position="36"/>
        <end position="55"/>
    </location>
</feature>
<feature type="transmembrane region" description="Helical" evidence="1">
    <location>
        <begin position="5"/>
        <end position="24"/>
    </location>
</feature>